<sequence length="45" mass="4997">MKKKGTNGVYTTIWVVSAISYKEFICTNQGVRGLFASFLVLGHKC</sequence>
<accession>A0AAV5JUM9</accession>
<proteinExistence type="predicted"/>
<gene>
    <name evidence="1" type="ORF">SLEP1_g28749</name>
</gene>
<evidence type="ECO:0000313" key="1">
    <source>
        <dbReference type="EMBL" id="GKV18353.1"/>
    </source>
</evidence>
<name>A0AAV5JUM9_9ROSI</name>
<protein>
    <submittedName>
        <fullName evidence="1">Uncharacterized protein</fullName>
    </submittedName>
</protein>
<keyword evidence="2" id="KW-1185">Reference proteome</keyword>
<organism evidence="1 2">
    <name type="scientific">Rubroshorea leprosula</name>
    <dbReference type="NCBI Taxonomy" id="152421"/>
    <lineage>
        <taxon>Eukaryota</taxon>
        <taxon>Viridiplantae</taxon>
        <taxon>Streptophyta</taxon>
        <taxon>Embryophyta</taxon>
        <taxon>Tracheophyta</taxon>
        <taxon>Spermatophyta</taxon>
        <taxon>Magnoliopsida</taxon>
        <taxon>eudicotyledons</taxon>
        <taxon>Gunneridae</taxon>
        <taxon>Pentapetalae</taxon>
        <taxon>rosids</taxon>
        <taxon>malvids</taxon>
        <taxon>Malvales</taxon>
        <taxon>Dipterocarpaceae</taxon>
        <taxon>Rubroshorea</taxon>
    </lineage>
</organism>
<evidence type="ECO:0000313" key="2">
    <source>
        <dbReference type="Proteomes" id="UP001054252"/>
    </source>
</evidence>
<dbReference type="Proteomes" id="UP001054252">
    <property type="component" value="Unassembled WGS sequence"/>
</dbReference>
<comment type="caution">
    <text evidence="1">The sequence shown here is derived from an EMBL/GenBank/DDBJ whole genome shotgun (WGS) entry which is preliminary data.</text>
</comment>
<reference evidence="1 2" key="1">
    <citation type="journal article" date="2021" name="Commun. Biol.">
        <title>The genome of Shorea leprosula (Dipterocarpaceae) highlights the ecological relevance of drought in aseasonal tropical rainforests.</title>
        <authorList>
            <person name="Ng K.K.S."/>
            <person name="Kobayashi M.J."/>
            <person name="Fawcett J.A."/>
            <person name="Hatakeyama M."/>
            <person name="Paape T."/>
            <person name="Ng C.H."/>
            <person name="Ang C.C."/>
            <person name="Tnah L.H."/>
            <person name="Lee C.T."/>
            <person name="Nishiyama T."/>
            <person name="Sese J."/>
            <person name="O'Brien M.J."/>
            <person name="Copetti D."/>
            <person name="Mohd Noor M.I."/>
            <person name="Ong R.C."/>
            <person name="Putra M."/>
            <person name="Sireger I.Z."/>
            <person name="Indrioko S."/>
            <person name="Kosugi Y."/>
            <person name="Izuno A."/>
            <person name="Isagi Y."/>
            <person name="Lee S.L."/>
            <person name="Shimizu K.K."/>
        </authorList>
    </citation>
    <scope>NUCLEOTIDE SEQUENCE [LARGE SCALE GENOMIC DNA]</scope>
    <source>
        <strain evidence="1">214</strain>
    </source>
</reference>
<dbReference type="EMBL" id="BPVZ01000050">
    <property type="protein sequence ID" value="GKV18353.1"/>
    <property type="molecule type" value="Genomic_DNA"/>
</dbReference>
<dbReference type="AlphaFoldDB" id="A0AAV5JUM9"/>